<proteinExistence type="predicted"/>
<organism evidence="1 2">
    <name type="scientific">Ataeniobius toweri</name>
    <dbReference type="NCBI Taxonomy" id="208326"/>
    <lineage>
        <taxon>Eukaryota</taxon>
        <taxon>Metazoa</taxon>
        <taxon>Chordata</taxon>
        <taxon>Craniata</taxon>
        <taxon>Vertebrata</taxon>
        <taxon>Euteleostomi</taxon>
        <taxon>Actinopterygii</taxon>
        <taxon>Neopterygii</taxon>
        <taxon>Teleostei</taxon>
        <taxon>Neoteleostei</taxon>
        <taxon>Acanthomorphata</taxon>
        <taxon>Ovalentaria</taxon>
        <taxon>Atherinomorphae</taxon>
        <taxon>Cyprinodontiformes</taxon>
        <taxon>Goodeidae</taxon>
        <taxon>Ataeniobius</taxon>
    </lineage>
</organism>
<evidence type="ECO:0000313" key="1">
    <source>
        <dbReference type="EMBL" id="MED6248152.1"/>
    </source>
</evidence>
<gene>
    <name evidence="1" type="ORF">ATANTOWER_027802</name>
</gene>
<keyword evidence="2" id="KW-1185">Reference proteome</keyword>
<dbReference type="Proteomes" id="UP001345963">
    <property type="component" value="Unassembled WGS sequence"/>
</dbReference>
<name>A0ABU7BCB0_9TELE</name>
<comment type="caution">
    <text evidence="1">The sequence shown here is derived from an EMBL/GenBank/DDBJ whole genome shotgun (WGS) entry which is preliminary data.</text>
</comment>
<sequence length="110" mass="12804">MDMIRTTFFRQMSVFFLFNQVGENPPLHPASSAQKTFNSKLTQTLKTTVTDFHSVSPVYTRRYSTILPVQTHSTDKCWKVSVRTLFHVLHRHSVSQLTQSLLFWVVLEES</sequence>
<dbReference type="EMBL" id="JAHUTI010049859">
    <property type="protein sequence ID" value="MED6248152.1"/>
    <property type="molecule type" value="Genomic_DNA"/>
</dbReference>
<protein>
    <submittedName>
        <fullName evidence="1">Uncharacterized protein</fullName>
    </submittedName>
</protein>
<accession>A0ABU7BCB0</accession>
<evidence type="ECO:0000313" key="2">
    <source>
        <dbReference type="Proteomes" id="UP001345963"/>
    </source>
</evidence>
<reference evidence="1 2" key="1">
    <citation type="submission" date="2021-07" db="EMBL/GenBank/DDBJ databases">
        <authorList>
            <person name="Palmer J.M."/>
        </authorList>
    </citation>
    <scope>NUCLEOTIDE SEQUENCE [LARGE SCALE GENOMIC DNA]</scope>
    <source>
        <strain evidence="1 2">AT_MEX2019</strain>
        <tissue evidence="1">Muscle</tissue>
    </source>
</reference>